<comment type="function">
    <text evidence="11">Catalyzes the oxidation of 5,10-methylenetetrahydrofolate to 5,10-methenyltetrahydrofolate and then the hydrolysis of 5,10-methenyltetrahydrofolate to 10-formyltetrahydrofolate.</text>
</comment>
<keyword evidence="9 11" id="KW-0486">Methionine biosynthesis</keyword>
<dbReference type="Gene3D" id="3.40.50.720">
    <property type="entry name" value="NAD(P)-binding Rossmann-like Domain"/>
    <property type="match status" value="1"/>
</dbReference>
<evidence type="ECO:0000313" key="15">
    <source>
        <dbReference type="Proteomes" id="UP000446866"/>
    </source>
</evidence>
<dbReference type="HAMAP" id="MF_01576">
    <property type="entry name" value="THF_DHG_CYH"/>
    <property type="match status" value="1"/>
</dbReference>
<protein>
    <recommendedName>
        <fullName evidence="11">Bifunctional protein FolD</fullName>
    </recommendedName>
    <domain>
        <recommendedName>
            <fullName evidence="11">Methylenetetrahydrofolate dehydrogenase</fullName>
            <ecNumber evidence="11">1.5.1.5</ecNumber>
        </recommendedName>
    </domain>
    <domain>
        <recommendedName>
            <fullName evidence="11">Methenyltetrahydrofolate cyclohydrolase</fullName>
            <ecNumber evidence="11">3.5.4.9</ecNumber>
        </recommendedName>
    </domain>
</protein>
<dbReference type="EMBL" id="QXWK01000005">
    <property type="protein sequence ID" value="NBH60842.1"/>
    <property type="molecule type" value="Genomic_DNA"/>
</dbReference>
<keyword evidence="10 11" id="KW-0511">Multifunctional enzyme</keyword>
<comment type="catalytic activity">
    <reaction evidence="11">
        <text>(6R)-5,10-methylene-5,6,7,8-tetrahydrofolate + NADP(+) = (6R)-5,10-methenyltetrahydrofolate + NADPH</text>
        <dbReference type="Rhea" id="RHEA:22812"/>
        <dbReference type="ChEBI" id="CHEBI:15636"/>
        <dbReference type="ChEBI" id="CHEBI:57455"/>
        <dbReference type="ChEBI" id="CHEBI:57783"/>
        <dbReference type="ChEBI" id="CHEBI:58349"/>
        <dbReference type="EC" id="1.5.1.5"/>
    </reaction>
</comment>
<dbReference type="GO" id="GO:0006164">
    <property type="term" value="P:purine nucleotide biosynthetic process"/>
    <property type="evidence" value="ECO:0007669"/>
    <property type="project" value="UniProtKB-KW"/>
</dbReference>
<dbReference type="EC" id="3.5.4.9" evidence="11"/>
<organism evidence="14 15">
    <name type="scientific">Anaerotruncus colihominis</name>
    <dbReference type="NCBI Taxonomy" id="169435"/>
    <lineage>
        <taxon>Bacteria</taxon>
        <taxon>Bacillati</taxon>
        <taxon>Bacillota</taxon>
        <taxon>Clostridia</taxon>
        <taxon>Eubacteriales</taxon>
        <taxon>Oscillospiraceae</taxon>
        <taxon>Anaerotruncus</taxon>
    </lineage>
</organism>
<evidence type="ECO:0000256" key="9">
    <source>
        <dbReference type="ARBA" id="ARBA00023167"/>
    </source>
</evidence>
<evidence type="ECO:0000313" key="14">
    <source>
        <dbReference type="EMBL" id="NBH60842.1"/>
    </source>
</evidence>
<accession>A0A845QFS6</accession>
<dbReference type="InterPro" id="IPR000672">
    <property type="entry name" value="THF_DH/CycHdrlase"/>
</dbReference>
<evidence type="ECO:0000259" key="13">
    <source>
        <dbReference type="Pfam" id="PF02882"/>
    </source>
</evidence>
<dbReference type="EC" id="1.5.1.5" evidence="11"/>
<dbReference type="PANTHER" id="PTHR48099:SF5">
    <property type="entry name" value="C-1-TETRAHYDROFOLATE SYNTHASE, CYTOPLASMIC"/>
    <property type="match status" value="1"/>
</dbReference>
<dbReference type="InterPro" id="IPR036291">
    <property type="entry name" value="NAD(P)-bd_dom_sf"/>
</dbReference>
<feature type="binding site" evidence="11">
    <location>
        <position position="232"/>
    </location>
    <ligand>
        <name>NADP(+)</name>
        <dbReference type="ChEBI" id="CHEBI:58349"/>
    </ligand>
</feature>
<comment type="catalytic activity">
    <reaction evidence="11">
        <text>(6R)-5,10-methenyltetrahydrofolate + H2O = (6R)-10-formyltetrahydrofolate + H(+)</text>
        <dbReference type="Rhea" id="RHEA:23700"/>
        <dbReference type="ChEBI" id="CHEBI:15377"/>
        <dbReference type="ChEBI" id="CHEBI:15378"/>
        <dbReference type="ChEBI" id="CHEBI:57455"/>
        <dbReference type="ChEBI" id="CHEBI:195366"/>
        <dbReference type="EC" id="3.5.4.9"/>
    </reaction>
</comment>
<name>A0A845QFS6_9FIRM</name>
<comment type="similarity">
    <text evidence="11">Belongs to the tetrahydrofolate dehydrogenase/cyclohydrolase family.</text>
</comment>
<dbReference type="SUPFAM" id="SSF51735">
    <property type="entry name" value="NAD(P)-binding Rossmann-fold domains"/>
    <property type="match status" value="1"/>
</dbReference>
<comment type="caution">
    <text evidence="11">Lacks conserved residue(s) required for the propagation of feature annotation.</text>
</comment>
<dbReference type="InterPro" id="IPR046346">
    <property type="entry name" value="Aminoacid_DH-like_N_sf"/>
</dbReference>
<keyword evidence="2 11" id="KW-0554">One-carbon metabolism</keyword>
<sequence>MEKLLKGKPVADAIDEGLIAKMPVFYEKGVVPTLAIVRVGENGSDIAYENGAVKKAKKIGVQTEKFICDGKIEEADLIAVIESINQNPEIHGVLLLQPLPRHIDSEKVRNAIASEKDMDCVSDGALGRFFTGDSAFAPCTAESCIEILKHYDVDLRGKRAVVIGRSMVIGKPVSLMLLKENATVTVCHTKTRPEDLRNLCKAADVIVAAAGAAGTLTDEMISPGQVIVDVGINFNEEGKMIGDVSVCEDAQVWLTPVPGGVGSVTTSLLMKHVVEAAEQSML</sequence>
<dbReference type="Pfam" id="PF00763">
    <property type="entry name" value="THF_DHG_CYH"/>
    <property type="match status" value="1"/>
</dbReference>
<dbReference type="PRINTS" id="PR00085">
    <property type="entry name" value="THFDHDRGNASE"/>
</dbReference>
<dbReference type="Proteomes" id="UP000446866">
    <property type="component" value="Unassembled WGS sequence"/>
</dbReference>
<evidence type="ECO:0000256" key="8">
    <source>
        <dbReference type="ARBA" id="ARBA00023102"/>
    </source>
</evidence>
<keyword evidence="4 11" id="KW-0658">Purine biosynthesis</keyword>
<evidence type="ECO:0000256" key="4">
    <source>
        <dbReference type="ARBA" id="ARBA00022755"/>
    </source>
</evidence>
<comment type="subunit">
    <text evidence="11">Homodimer.</text>
</comment>
<evidence type="ECO:0000256" key="6">
    <source>
        <dbReference type="ARBA" id="ARBA00022857"/>
    </source>
</evidence>
<evidence type="ECO:0000256" key="7">
    <source>
        <dbReference type="ARBA" id="ARBA00023002"/>
    </source>
</evidence>
<keyword evidence="15" id="KW-1185">Reference proteome</keyword>
<keyword evidence="7 11" id="KW-0560">Oxidoreductase</keyword>
<evidence type="ECO:0000256" key="5">
    <source>
        <dbReference type="ARBA" id="ARBA00022801"/>
    </source>
</evidence>
<dbReference type="GO" id="GO:0005829">
    <property type="term" value="C:cytosol"/>
    <property type="evidence" value="ECO:0007669"/>
    <property type="project" value="TreeGrafter"/>
</dbReference>
<dbReference type="PANTHER" id="PTHR48099">
    <property type="entry name" value="C-1-TETRAHYDROFOLATE SYNTHASE, CYTOPLASMIC-RELATED"/>
    <property type="match status" value="1"/>
</dbReference>
<evidence type="ECO:0000256" key="1">
    <source>
        <dbReference type="ARBA" id="ARBA00004777"/>
    </source>
</evidence>
<keyword evidence="8 11" id="KW-0368">Histidine biosynthesis</keyword>
<keyword evidence="3 11" id="KW-0028">Amino-acid biosynthesis</keyword>
<evidence type="ECO:0000256" key="2">
    <source>
        <dbReference type="ARBA" id="ARBA00022563"/>
    </source>
</evidence>
<reference evidence="14 15" key="1">
    <citation type="submission" date="2018-08" db="EMBL/GenBank/DDBJ databases">
        <title>Murine metabolic-syndrome-specific gut microbial biobank.</title>
        <authorList>
            <person name="Liu C."/>
        </authorList>
    </citation>
    <scope>NUCLEOTIDE SEQUENCE [LARGE SCALE GENOMIC DNA]</scope>
    <source>
        <strain evidence="14 15">28</strain>
    </source>
</reference>
<dbReference type="UniPathway" id="UPA00193"/>
<dbReference type="GO" id="GO:0000105">
    <property type="term" value="P:L-histidine biosynthetic process"/>
    <property type="evidence" value="ECO:0007669"/>
    <property type="project" value="UniProtKB-KW"/>
</dbReference>
<dbReference type="InterPro" id="IPR020630">
    <property type="entry name" value="THF_DH/CycHdrlase_cat_dom"/>
</dbReference>
<dbReference type="RefSeq" id="WP_160201136.1">
    <property type="nucleotide sequence ID" value="NZ_QXWK01000005.1"/>
</dbReference>
<gene>
    <name evidence="11" type="primary">folD</name>
    <name evidence="14" type="ORF">D0435_04100</name>
</gene>
<dbReference type="GO" id="GO:0004477">
    <property type="term" value="F:methenyltetrahydrofolate cyclohydrolase activity"/>
    <property type="evidence" value="ECO:0007669"/>
    <property type="project" value="UniProtKB-UniRule"/>
</dbReference>
<keyword evidence="5 11" id="KW-0378">Hydrolase</keyword>
<evidence type="ECO:0000256" key="3">
    <source>
        <dbReference type="ARBA" id="ARBA00022605"/>
    </source>
</evidence>
<feature type="binding site" evidence="11">
    <location>
        <begin position="164"/>
        <end position="166"/>
    </location>
    <ligand>
        <name>NADP(+)</name>
        <dbReference type="ChEBI" id="CHEBI:58349"/>
    </ligand>
</feature>
<comment type="caution">
    <text evidence="14">The sequence shown here is derived from an EMBL/GenBank/DDBJ whole genome shotgun (WGS) entry which is preliminary data.</text>
</comment>
<feature type="domain" description="Tetrahydrofolate dehydrogenase/cyclohydrolase NAD(P)-binding" evidence="13">
    <location>
        <begin position="138"/>
        <end position="280"/>
    </location>
</feature>
<evidence type="ECO:0000259" key="12">
    <source>
        <dbReference type="Pfam" id="PF00763"/>
    </source>
</evidence>
<dbReference type="AlphaFoldDB" id="A0A845QFS6"/>
<comment type="pathway">
    <text evidence="1 11">One-carbon metabolism; tetrahydrofolate interconversion.</text>
</comment>
<dbReference type="Gene3D" id="3.40.50.10860">
    <property type="entry name" value="Leucine Dehydrogenase, chain A, domain 1"/>
    <property type="match status" value="1"/>
</dbReference>
<evidence type="ECO:0000256" key="11">
    <source>
        <dbReference type="HAMAP-Rule" id="MF_01576"/>
    </source>
</evidence>
<dbReference type="Pfam" id="PF02882">
    <property type="entry name" value="THF_DHG_CYH_C"/>
    <property type="match status" value="1"/>
</dbReference>
<dbReference type="InterPro" id="IPR020631">
    <property type="entry name" value="THF_DH/CycHdrlase_NAD-bd_dom"/>
</dbReference>
<dbReference type="GO" id="GO:0035999">
    <property type="term" value="P:tetrahydrofolate interconversion"/>
    <property type="evidence" value="ECO:0007669"/>
    <property type="project" value="UniProtKB-UniRule"/>
</dbReference>
<dbReference type="GO" id="GO:0004488">
    <property type="term" value="F:methylenetetrahydrofolate dehydrogenase (NADP+) activity"/>
    <property type="evidence" value="ECO:0007669"/>
    <property type="project" value="UniProtKB-UniRule"/>
</dbReference>
<evidence type="ECO:0000256" key="10">
    <source>
        <dbReference type="ARBA" id="ARBA00023268"/>
    </source>
</evidence>
<feature type="domain" description="Tetrahydrofolate dehydrogenase/cyclohydrolase catalytic" evidence="12">
    <location>
        <begin position="5"/>
        <end position="119"/>
    </location>
</feature>
<proteinExistence type="inferred from homology"/>
<dbReference type="SUPFAM" id="SSF53223">
    <property type="entry name" value="Aminoacid dehydrogenase-like, N-terminal domain"/>
    <property type="match status" value="1"/>
</dbReference>
<dbReference type="GO" id="GO:0009086">
    <property type="term" value="P:methionine biosynthetic process"/>
    <property type="evidence" value="ECO:0007669"/>
    <property type="project" value="UniProtKB-KW"/>
</dbReference>
<keyword evidence="6 11" id="KW-0521">NADP</keyword>